<evidence type="ECO:0000313" key="2">
    <source>
        <dbReference type="Proteomes" id="UP001482620"/>
    </source>
</evidence>
<sequence>MLSLVENSLPFSNTTSEEASMIACTRVNKCCSYSISCGLHLQNLALYHLDSLLVIMLQHIQAAQNFPLSTSGRGLMLLVIKKLLFTVESIEIWVGAPAVFTTYNTTRTITHTKNQRGKKLFSEG</sequence>
<reference evidence="1 2" key="1">
    <citation type="submission" date="2021-06" db="EMBL/GenBank/DDBJ databases">
        <authorList>
            <person name="Palmer J.M."/>
        </authorList>
    </citation>
    <scope>NUCLEOTIDE SEQUENCE [LARGE SCALE GENOMIC DNA]</scope>
    <source>
        <strain evidence="2">if_2019</strain>
        <tissue evidence="1">Muscle</tissue>
    </source>
</reference>
<comment type="caution">
    <text evidence="1">The sequence shown here is derived from an EMBL/GenBank/DDBJ whole genome shotgun (WGS) entry which is preliminary data.</text>
</comment>
<keyword evidence="2" id="KW-1185">Reference proteome</keyword>
<dbReference type="Proteomes" id="UP001482620">
    <property type="component" value="Unassembled WGS sequence"/>
</dbReference>
<dbReference type="EMBL" id="JAHRIQ010011645">
    <property type="protein sequence ID" value="MEQ2223854.1"/>
    <property type="molecule type" value="Genomic_DNA"/>
</dbReference>
<evidence type="ECO:0000313" key="1">
    <source>
        <dbReference type="EMBL" id="MEQ2223854.1"/>
    </source>
</evidence>
<proteinExistence type="predicted"/>
<organism evidence="1 2">
    <name type="scientific">Ilyodon furcidens</name>
    <name type="common">goldbreast splitfin</name>
    <dbReference type="NCBI Taxonomy" id="33524"/>
    <lineage>
        <taxon>Eukaryota</taxon>
        <taxon>Metazoa</taxon>
        <taxon>Chordata</taxon>
        <taxon>Craniata</taxon>
        <taxon>Vertebrata</taxon>
        <taxon>Euteleostomi</taxon>
        <taxon>Actinopterygii</taxon>
        <taxon>Neopterygii</taxon>
        <taxon>Teleostei</taxon>
        <taxon>Neoteleostei</taxon>
        <taxon>Acanthomorphata</taxon>
        <taxon>Ovalentaria</taxon>
        <taxon>Atherinomorphae</taxon>
        <taxon>Cyprinodontiformes</taxon>
        <taxon>Goodeidae</taxon>
        <taxon>Ilyodon</taxon>
    </lineage>
</organism>
<accession>A0ABV0STD0</accession>
<protein>
    <submittedName>
        <fullName evidence="1">Uncharacterized protein</fullName>
    </submittedName>
</protein>
<gene>
    <name evidence="1" type="ORF">ILYODFUR_001379</name>
</gene>
<name>A0ABV0STD0_9TELE</name>